<dbReference type="GO" id="GO:0005737">
    <property type="term" value="C:cytoplasm"/>
    <property type="evidence" value="ECO:0007669"/>
    <property type="project" value="TreeGrafter"/>
</dbReference>
<dbReference type="Proteomes" id="UP000095283">
    <property type="component" value="Unplaced"/>
</dbReference>
<protein>
    <submittedName>
        <fullName evidence="2">RNA-binding protein</fullName>
    </submittedName>
</protein>
<organism evidence="1 2">
    <name type="scientific">Heterorhabditis bacteriophora</name>
    <name type="common">Entomopathogenic nematode worm</name>
    <dbReference type="NCBI Taxonomy" id="37862"/>
    <lineage>
        <taxon>Eukaryota</taxon>
        <taxon>Metazoa</taxon>
        <taxon>Ecdysozoa</taxon>
        <taxon>Nematoda</taxon>
        <taxon>Chromadorea</taxon>
        <taxon>Rhabditida</taxon>
        <taxon>Rhabditina</taxon>
        <taxon>Rhabditomorpha</taxon>
        <taxon>Strongyloidea</taxon>
        <taxon>Heterorhabditidae</taxon>
        <taxon>Heterorhabditis</taxon>
    </lineage>
</organism>
<proteinExistence type="predicted"/>
<dbReference type="WBParaSite" id="Hba_03426">
    <property type="protein sequence ID" value="Hba_03426"/>
    <property type="gene ID" value="Hba_03426"/>
</dbReference>
<dbReference type="AlphaFoldDB" id="A0A1I7WEP9"/>
<evidence type="ECO:0000313" key="1">
    <source>
        <dbReference type="Proteomes" id="UP000095283"/>
    </source>
</evidence>
<dbReference type="PANTHER" id="PTHR43778">
    <property type="entry name" value="PYRUVATE CARBOXYLASE"/>
    <property type="match status" value="1"/>
</dbReference>
<dbReference type="PANTHER" id="PTHR43778:SF2">
    <property type="entry name" value="PYRUVATE CARBOXYLASE, MITOCHONDRIAL"/>
    <property type="match status" value="1"/>
</dbReference>
<dbReference type="InterPro" id="IPR055268">
    <property type="entry name" value="PCB-like"/>
</dbReference>
<name>A0A1I7WEP9_HETBA</name>
<keyword evidence="1" id="KW-1185">Reference proteome</keyword>
<dbReference type="GO" id="GO:0004736">
    <property type="term" value="F:pyruvate carboxylase activity"/>
    <property type="evidence" value="ECO:0007669"/>
    <property type="project" value="TreeGrafter"/>
</dbReference>
<evidence type="ECO:0000313" key="2">
    <source>
        <dbReference type="WBParaSite" id="Hba_03426"/>
    </source>
</evidence>
<reference evidence="2" key="1">
    <citation type="submission" date="2016-11" db="UniProtKB">
        <authorList>
            <consortium name="WormBaseParasite"/>
        </authorList>
    </citation>
    <scope>IDENTIFICATION</scope>
</reference>
<dbReference type="Gene3D" id="3.10.600.10">
    <property type="entry name" value="pyruvate carboxylase f1077a mutant domain"/>
    <property type="match status" value="1"/>
</dbReference>
<sequence>MCVGYLKVLRDVDEVDVEIENGKTLAIQLLAEGKLNSKGEREVFFDLNGQMRSIFVQDKEASKVSSLSIKYIEEIVTRPKALPGVRGSIGAPMPGEVLEFKVKEGDKVVFNFLYNLI</sequence>
<dbReference type="GO" id="GO:0006094">
    <property type="term" value="P:gluconeogenesis"/>
    <property type="evidence" value="ECO:0007669"/>
    <property type="project" value="TreeGrafter"/>
</dbReference>
<accession>A0A1I7WEP9</accession>